<dbReference type="KEGG" id="blac:94347702"/>
<name>A0A976FN25_BRELC</name>
<comment type="caution">
    <text evidence="1">The sequence shown here is derived from an EMBL/GenBank/DDBJ whole genome shotgun (WGS) entry which is preliminary data.</text>
</comment>
<protein>
    <submittedName>
        <fullName evidence="1">Uncharacterized protein</fullName>
    </submittedName>
</protein>
<organism evidence="1 2">
    <name type="scientific">Bremia lactucae</name>
    <name type="common">Lettuce downy mildew</name>
    <dbReference type="NCBI Taxonomy" id="4779"/>
    <lineage>
        <taxon>Eukaryota</taxon>
        <taxon>Sar</taxon>
        <taxon>Stramenopiles</taxon>
        <taxon>Oomycota</taxon>
        <taxon>Peronosporomycetes</taxon>
        <taxon>Peronosporales</taxon>
        <taxon>Peronosporaceae</taxon>
        <taxon>Bremia</taxon>
    </lineage>
</organism>
<sequence>MEQTPKVLHPGKRVRIVPKYLDDYYVNATMMTSDQSMNIWHETMSRSYVPGWTDPISVH</sequence>
<evidence type="ECO:0000313" key="2">
    <source>
        <dbReference type="Proteomes" id="UP000294530"/>
    </source>
</evidence>
<gene>
    <name evidence="1" type="ORF">CCR75_003940</name>
</gene>
<reference evidence="1 2" key="1">
    <citation type="journal article" date="2021" name="Genome Biol.">
        <title>AFLAP: assembly-free linkage analysis pipeline using k-mers from genome sequencing data.</title>
        <authorList>
            <person name="Fletcher K."/>
            <person name="Zhang L."/>
            <person name="Gil J."/>
            <person name="Han R."/>
            <person name="Cavanaugh K."/>
            <person name="Michelmore R."/>
        </authorList>
    </citation>
    <scope>NUCLEOTIDE SEQUENCE [LARGE SCALE GENOMIC DNA]</scope>
    <source>
        <strain evidence="1 2">SF5</strain>
    </source>
</reference>
<proteinExistence type="predicted"/>
<dbReference type="RefSeq" id="XP_067819033.1">
    <property type="nucleotide sequence ID" value="XM_067962031.1"/>
</dbReference>
<evidence type="ECO:0000313" key="1">
    <source>
        <dbReference type="EMBL" id="TDH69534.1"/>
    </source>
</evidence>
<keyword evidence="2" id="KW-1185">Reference proteome</keyword>
<dbReference type="GeneID" id="94347702"/>
<accession>A0A976FN25</accession>
<dbReference type="Proteomes" id="UP000294530">
    <property type="component" value="Unassembled WGS sequence"/>
</dbReference>
<dbReference type="AlphaFoldDB" id="A0A976FN25"/>
<dbReference type="EMBL" id="SHOA02000002">
    <property type="protein sequence ID" value="TDH69534.1"/>
    <property type="molecule type" value="Genomic_DNA"/>
</dbReference>